<sequence length="90" mass="10799">MRSGIDIKKNWSFSIDQCWTQTLWFLVHFVDFLVILLRCDSFARIQEVVVDDFTCRQPNSDYDLLVQLWFKKIFWCFISVQLLCKTPSIV</sequence>
<reference evidence="2" key="1">
    <citation type="submission" date="2016-11" db="UniProtKB">
        <authorList>
            <consortium name="WormBaseParasite"/>
        </authorList>
    </citation>
    <scope>IDENTIFICATION</scope>
</reference>
<protein>
    <submittedName>
        <fullName evidence="2">Ovule protein</fullName>
    </submittedName>
</protein>
<keyword evidence="1" id="KW-1185">Reference proteome</keyword>
<dbReference type="WBParaSite" id="Hba_06903">
    <property type="protein sequence ID" value="Hba_06903"/>
    <property type="gene ID" value="Hba_06903"/>
</dbReference>
<name>A0A1I7WP86_HETBA</name>
<dbReference type="AlphaFoldDB" id="A0A1I7WP86"/>
<accession>A0A1I7WP86</accession>
<dbReference type="Proteomes" id="UP000095283">
    <property type="component" value="Unplaced"/>
</dbReference>
<evidence type="ECO:0000313" key="2">
    <source>
        <dbReference type="WBParaSite" id="Hba_06903"/>
    </source>
</evidence>
<organism evidence="1 2">
    <name type="scientific">Heterorhabditis bacteriophora</name>
    <name type="common">Entomopathogenic nematode worm</name>
    <dbReference type="NCBI Taxonomy" id="37862"/>
    <lineage>
        <taxon>Eukaryota</taxon>
        <taxon>Metazoa</taxon>
        <taxon>Ecdysozoa</taxon>
        <taxon>Nematoda</taxon>
        <taxon>Chromadorea</taxon>
        <taxon>Rhabditida</taxon>
        <taxon>Rhabditina</taxon>
        <taxon>Rhabditomorpha</taxon>
        <taxon>Strongyloidea</taxon>
        <taxon>Heterorhabditidae</taxon>
        <taxon>Heterorhabditis</taxon>
    </lineage>
</organism>
<proteinExistence type="predicted"/>
<evidence type="ECO:0000313" key="1">
    <source>
        <dbReference type="Proteomes" id="UP000095283"/>
    </source>
</evidence>